<organism evidence="1 2">
    <name type="scientific">Xylaria hypoxylon</name>
    <dbReference type="NCBI Taxonomy" id="37992"/>
    <lineage>
        <taxon>Eukaryota</taxon>
        <taxon>Fungi</taxon>
        <taxon>Dikarya</taxon>
        <taxon>Ascomycota</taxon>
        <taxon>Pezizomycotina</taxon>
        <taxon>Sordariomycetes</taxon>
        <taxon>Xylariomycetidae</taxon>
        <taxon>Xylariales</taxon>
        <taxon>Xylariaceae</taxon>
        <taxon>Xylaria</taxon>
    </lineage>
</organism>
<dbReference type="OrthoDB" id="5237084at2759"/>
<keyword evidence="2" id="KW-1185">Reference proteome</keyword>
<sequence length="244" mass="27207">MPQFIFIELPTFRIKDKSGNTVTLSNRHLARVISLLQYVRSGLRTSGDYHLDLCTSLLFSNGETDLWSAATTTPQGHHAEENLLLAYFQSFDSPGAYPLVDAMLLSSKPCGSCMDYFSLNGKHLHPLDDGTGTGTMTAERAFRAKFTPRSDKTYTPVFYLSRSLNTTQREHLWLQLTQMWTGGLGTMGVALAYSPAVQMGDMYYLFGDEAAPWYALNGQESMSDAEIAEAISRQELSPAYWIGR</sequence>
<evidence type="ECO:0000313" key="2">
    <source>
        <dbReference type="Proteomes" id="UP000297716"/>
    </source>
</evidence>
<comment type="caution">
    <text evidence="1">The sequence shown here is derived from an EMBL/GenBank/DDBJ whole genome shotgun (WGS) entry which is preliminary data.</text>
</comment>
<evidence type="ECO:0000313" key="1">
    <source>
        <dbReference type="EMBL" id="TGJ81301.1"/>
    </source>
</evidence>
<dbReference type="EMBL" id="SKBN01000175">
    <property type="protein sequence ID" value="TGJ81301.1"/>
    <property type="molecule type" value="Genomic_DNA"/>
</dbReference>
<proteinExistence type="predicted"/>
<dbReference type="AlphaFoldDB" id="A0A4Z0YPE6"/>
<gene>
    <name evidence="1" type="ORF">E0Z10_g7464</name>
</gene>
<reference evidence="1 2" key="1">
    <citation type="submission" date="2019-03" db="EMBL/GenBank/DDBJ databases">
        <title>Draft genome sequence of Xylaria hypoxylon DSM 108379, a ubiquitous saprotrophic-parasitic fungi on hardwood.</title>
        <authorList>
            <person name="Buettner E."/>
            <person name="Leonhardt S."/>
            <person name="Gebauer A.M."/>
            <person name="Liers C."/>
            <person name="Hofrichter M."/>
            <person name="Kellner H."/>
        </authorList>
    </citation>
    <scope>NUCLEOTIDE SEQUENCE [LARGE SCALE GENOMIC DNA]</scope>
    <source>
        <strain evidence="1 2">DSM 108379</strain>
    </source>
</reference>
<dbReference type="Proteomes" id="UP000297716">
    <property type="component" value="Unassembled WGS sequence"/>
</dbReference>
<protein>
    <submittedName>
        <fullName evidence="1">Uncharacterized protein</fullName>
    </submittedName>
</protein>
<name>A0A4Z0YPE6_9PEZI</name>
<accession>A0A4Z0YPE6</accession>